<evidence type="ECO:0000256" key="1">
    <source>
        <dbReference type="SAM" id="MobiDB-lite"/>
    </source>
</evidence>
<evidence type="ECO:0000313" key="3">
    <source>
        <dbReference type="Proteomes" id="UP000008792"/>
    </source>
</evidence>
<name>B4LI20_DROVI</name>
<dbReference type="HOGENOM" id="CLU_162900_0_0_1"/>
<keyword evidence="3" id="KW-1185">Reference proteome</keyword>
<dbReference type="AlphaFoldDB" id="B4LI20"/>
<evidence type="ECO:0000313" key="2">
    <source>
        <dbReference type="EMBL" id="EDW68564.2"/>
    </source>
</evidence>
<dbReference type="OrthoDB" id="7851397at2759"/>
<dbReference type="Proteomes" id="UP000008792">
    <property type="component" value="Unassembled WGS sequence"/>
</dbReference>
<gene>
    <name evidence="2" type="primary">Dvir\GJ12629</name>
    <name evidence="2" type="ORF">Dvir_GJ12629</name>
</gene>
<reference evidence="2 3" key="1">
    <citation type="journal article" date="2007" name="Nature">
        <title>Evolution of genes and genomes on the Drosophila phylogeny.</title>
        <authorList>
            <consortium name="Drosophila 12 Genomes Consortium"/>
            <person name="Clark A.G."/>
            <person name="Eisen M.B."/>
            <person name="Smith D.R."/>
            <person name="Bergman C.M."/>
            <person name="Oliver B."/>
            <person name="Markow T.A."/>
            <person name="Kaufman T.C."/>
            <person name="Kellis M."/>
            <person name="Gelbart W."/>
            <person name="Iyer V.N."/>
            <person name="Pollard D.A."/>
            <person name="Sackton T.B."/>
            <person name="Larracuente A.M."/>
            <person name="Singh N.D."/>
            <person name="Abad J.P."/>
            <person name="Abt D.N."/>
            <person name="Adryan B."/>
            <person name="Aguade M."/>
            <person name="Akashi H."/>
            <person name="Anderson W.W."/>
            <person name="Aquadro C.F."/>
            <person name="Ardell D.H."/>
            <person name="Arguello R."/>
            <person name="Artieri C.G."/>
            <person name="Barbash D.A."/>
            <person name="Barker D."/>
            <person name="Barsanti P."/>
            <person name="Batterham P."/>
            <person name="Batzoglou S."/>
            <person name="Begun D."/>
            <person name="Bhutkar A."/>
            <person name="Blanco E."/>
            <person name="Bosak S.A."/>
            <person name="Bradley R.K."/>
            <person name="Brand A.D."/>
            <person name="Brent M.R."/>
            <person name="Brooks A.N."/>
            <person name="Brown R.H."/>
            <person name="Butlin R.K."/>
            <person name="Caggese C."/>
            <person name="Calvi B.R."/>
            <person name="Bernardo de Carvalho A."/>
            <person name="Caspi A."/>
            <person name="Castrezana S."/>
            <person name="Celniker S.E."/>
            <person name="Chang J.L."/>
            <person name="Chapple C."/>
            <person name="Chatterji S."/>
            <person name="Chinwalla A."/>
            <person name="Civetta A."/>
            <person name="Clifton S.W."/>
            <person name="Comeron J.M."/>
            <person name="Costello J.C."/>
            <person name="Coyne J.A."/>
            <person name="Daub J."/>
            <person name="David R.G."/>
            <person name="Delcher A.L."/>
            <person name="Delehaunty K."/>
            <person name="Do C.B."/>
            <person name="Ebling H."/>
            <person name="Edwards K."/>
            <person name="Eickbush T."/>
            <person name="Evans J.D."/>
            <person name="Filipski A."/>
            <person name="Findeiss S."/>
            <person name="Freyhult E."/>
            <person name="Fulton L."/>
            <person name="Fulton R."/>
            <person name="Garcia A.C."/>
            <person name="Gardiner A."/>
            <person name="Garfield D.A."/>
            <person name="Garvin B.E."/>
            <person name="Gibson G."/>
            <person name="Gilbert D."/>
            <person name="Gnerre S."/>
            <person name="Godfrey J."/>
            <person name="Good R."/>
            <person name="Gotea V."/>
            <person name="Gravely B."/>
            <person name="Greenberg A.J."/>
            <person name="Griffiths-Jones S."/>
            <person name="Gross S."/>
            <person name="Guigo R."/>
            <person name="Gustafson E.A."/>
            <person name="Haerty W."/>
            <person name="Hahn M.W."/>
            <person name="Halligan D.L."/>
            <person name="Halpern A.L."/>
            <person name="Halter G.M."/>
            <person name="Han M.V."/>
            <person name="Heger A."/>
            <person name="Hillier L."/>
            <person name="Hinrichs A.S."/>
            <person name="Holmes I."/>
            <person name="Hoskins R.A."/>
            <person name="Hubisz M.J."/>
            <person name="Hultmark D."/>
            <person name="Huntley M.A."/>
            <person name="Jaffe D.B."/>
            <person name="Jagadeeshan S."/>
            <person name="Jeck W.R."/>
            <person name="Johnson J."/>
            <person name="Jones C.D."/>
            <person name="Jordan W.C."/>
            <person name="Karpen G.H."/>
            <person name="Kataoka E."/>
            <person name="Keightley P.D."/>
            <person name="Kheradpour P."/>
            <person name="Kirkness E.F."/>
            <person name="Koerich L.B."/>
            <person name="Kristiansen K."/>
            <person name="Kudrna D."/>
            <person name="Kulathinal R.J."/>
            <person name="Kumar S."/>
            <person name="Kwok R."/>
            <person name="Lander E."/>
            <person name="Langley C.H."/>
            <person name="Lapoint R."/>
            <person name="Lazzaro B.P."/>
            <person name="Lee S.J."/>
            <person name="Levesque L."/>
            <person name="Li R."/>
            <person name="Lin C.F."/>
            <person name="Lin M.F."/>
            <person name="Lindblad-Toh K."/>
            <person name="Llopart A."/>
            <person name="Long M."/>
            <person name="Low L."/>
            <person name="Lozovsky E."/>
            <person name="Lu J."/>
            <person name="Luo M."/>
            <person name="Machado C.A."/>
            <person name="Makalowski W."/>
            <person name="Marzo M."/>
            <person name="Matsuda M."/>
            <person name="Matzkin L."/>
            <person name="McAllister B."/>
            <person name="McBride C.S."/>
            <person name="McKernan B."/>
            <person name="McKernan K."/>
            <person name="Mendez-Lago M."/>
            <person name="Minx P."/>
            <person name="Mollenhauer M.U."/>
            <person name="Montooth K."/>
            <person name="Mount S.M."/>
            <person name="Mu X."/>
            <person name="Myers E."/>
            <person name="Negre B."/>
            <person name="Newfeld S."/>
            <person name="Nielsen R."/>
            <person name="Noor M.A."/>
            <person name="O'Grady P."/>
            <person name="Pachter L."/>
            <person name="Papaceit M."/>
            <person name="Parisi M.J."/>
            <person name="Parisi M."/>
            <person name="Parts L."/>
            <person name="Pedersen J.S."/>
            <person name="Pesole G."/>
            <person name="Phillippy A.M."/>
            <person name="Ponting C.P."/>
            <person name="Pop M."/>
            <person name="Porcelli D."/>
            <person name="Powell J.R."/>
            <person name="Prohaska S."/>
            <person name="Pruitt K."/>
            <person name="Puig M."/>
            <person name="Quesneville H."/>
            <person name="Ram K.R."/>
            <person name="Rand D."/>
            <person name="Rasmussen M.D."/>
            <person name="Reed L.K."/>
            <person name="Reenan R."/>
            <person name="Reily A."/>
            <person name="Remington K.A."/>
            <person name="Rieger T.T."/>
            <person name="Ritchie M.G."/>
            <person name="Robin C."/>
            <person name="Rogers Y.H."/>
            <person name="Rohde C."/>
            <person name="Rozas J."/>
            <person name="Rubenfield M.J."/>
            <person name="Ruiz A."/>
            <person name="Russo S."/>
            <person name="Salzberg S.L."/>
            <person name="Sanchez-Gracia A."/>
            <person name="Saranga D.J."/>
            <person name="Sato H."/>
            <person name="Schaeffer S.W."/>
            <person name="Schatz M.C."/>
            <person name="Schlenke T."/>
            <person name="Schwartz R."/>
            <person name="Segarra C."/>
            <person name="Singh R.S."/>
            <person name="Sirot L."/>
            <person name="Sirota M."/>
            <person name="Sisneros N.B."/>
            <person name="Smith C.D."/>
            <person name="Smith T.F."/>
            <person name="Spieth J."/>
            <person name="Stage D.E."/>
            <person name="Stark A."/>
            <person name="Stephan W."/>
            <person name="Strausberg R.L."/>
            <person name="Strempel S."/>
            <person name="Sturgill D."/>
            <person name="Sutton G."/>
            <person name="Sutton G.G."/>
            <person name="Tao W."/>
            <person name="Teichmann S."/>
            <person name="Tobari Y.N."/>
            <person name="Tomimura Y."/>
            <person name="Tsolas J.M."/>
            <person name="Valente V.L."/>
            <person name="Venter E."/>
            <person name="Venter J.C."/>
            <person name="Vicario S."/>
            <person name="Vieira F.G."/>
            <person name="Vilella A.J."/>
            <person name="Villasante A."/>
            <person name="Walenz B."/>
            <person name="Wang J."/>
            <person name="Wasserman M."/>
            <person name="Watts T."/>
            <person name="Wilson D."/>
            <person name="Wilson R.K."/>
            <person name="Wing R.A."/>
            <person name="Wolfner M.F."/>
            <person name="Wong A."/>
            <person name="Wong G.K."/>
            <person name="Wu C.I."/>
            <person name="Wu G."/>
            <person name="Yamamoto D."/>
            <person name="Yang H.P."/>
            <person name="Yang S.P."/>
            <person name="Yorke J.A."/>
            <person name="Yoshida K."/>
            <person name="Zdobnov E."/>
            <person name="Zhang P."/>
            <person name="Zhang Y."/>
            <person name="Zimin A.V."/>
            <person name="Baldwin J."/>
            <person name="Abdouelleil A."/>
            <person name="Abdulkadir J."/>
            <person name="Abebe A."/>
            <person name="Abera B."/>
            <person name="Abreu J."/>
            <person name="Acer S.C."/>
            <person name="Aftuck L."/>
            <person name="Alexander A."/>
            <person name="An P."/>
            <person name="Anderson E."/>
            <person name="Anderson S."/>
            <person name="Arachi H."/>
            <person name="Azer M."/>
            <person name="Bachantsang P."/>
            <person name="Barry A."/>
            <person name="Bayul T."/>
            <person name="Berlin A."/>
            <person name="Bessette D."/>
            <person name="Bloom T."/>
            <person name="Blye J."/>
            <person name="Boguslavskiy L."/>
            <person name="Bonnet C."/>
            <person name="Boukhgalter B."/>
            <person name="Bourzgui I."/>
            <person name="Brown A."/>
            <person name="Cahill P."/>
            <person name="Channer S."/>
            <person name="Cheshatsang Y."/>
            <person name="Chuda L."/>
            <person name="Citroen M."/>
            <person name="Collymore A."/>
            <person name="Cooke P."/>
            <person name="Costello M."/>
            <person name="D'Aco K."/>
            <person name="Daza R."/>
            <person name="De Haan G."/>
            <person name="DeGray S."/>
            <person name="DeMaso C."/>
            <person name="Dhargay N."/>
            <person name="Dooley K."/>
            <person name="Dooley E."/>
            <person name="Doricent M."/>
            <person name="Dorje P."/>
            <person name="Dorjee K."/>
            <person name="Dupes A."/>
            <person name="Elong R."/>
            <person name="Falk J."/>
            <person name="Farina A."/>
            <person name="Faro S."/>
            <person name="Ferguson D."/>
            <person name="Fisher S."/>
            <person name="Foley C.D."/>
            <person name="Franke A."/>
            <person name="Friedrich D."/>
            <person name="Gadbois L."/>
            <person name="Gearin G."/>
            <person name="Gearin C.R."/>
            <person name="Giannoukos G."/>
            <person name="Goode T."/>
            <person name="Graham J."/>
            <person name="Grandbois E."/>
            <person name="Grewal S."/>
            <person name="Gyaltsen K."/>
            <person name="Hafez N."/>
            <person name="Hagos B."/>
            <person name="Hall J."/>
            <person name="Henson C."/>
            <person name="Hollinger A."/>
            <person name="Honan T."/>
            <person name="Huard M.D."/>
            <person name="Hughes L."/>
            <person name="Hurhula B."/>
            <person name="Husby M.E."/>
            <person name="Kamat A."/>
            <person name="Kanga B."/>
            <person name="Kashin S."/>
            <person name="Khazanovich D."/>
            <person name="Kisner P."/>
            <person name="Lance K."/>
            <person name="Lara M."/>
            <person name="Lee W."/>
            <person name="Lennon N."/>
            <person name="Letendre F."/>
            <person name="LeVine R."/>
            <person name="Lipovsky A."/>
            <person name="Liu X."/>
            <person name="Liu J."/>
            <person name="Liu S."/>
            <person name="Lokyitsang T."/>
            <person name="Lokyitsang Y."/>
            <person name="Lubonja R."/>
            <person name="Lui A."/>
            <person name="MacDonald P."/>
            <person name="Magnisalis V."/>
            <person name="Maru K."/>
            <person name="Matthews C."/>
            <person name="McCusker W."/>
            <person name="McDonough S."/>
            <person name="Mehta T."/>
            <person name="Meldrim J."/>
            <person name="Meneus L."/>
            <person name="Mihai O."/>
            <person name="Mihalev A."/>
            <person name="Mihova T."/>
            <person name="Mittelman R."/>
            <person name="Mlenga V."/>
            <person name="Montmayeur A."/>
            <person name="Mulrain L."/>
            <person name="Navidi A."/>
            <person name="Naylor J."/>
            <person name="Negash T."/>
            <person name="Nguyen T."/>
            <person name="Nguyen N."/>
            <person name="Nicol R."/>
            <person name="Norbu C."/>
            <person name="Norbu N."/>
            <person name="Novod N."/>
            <person name="O'Neill B."/>
            <person name="Osman S."/>
            <person name="Markiewicz E."/>
            <person name="Oyono O.L."/>
            <person name="Patti C."/>
            <person name="Phunkhang P."/>
            <person name="Pierre F."/>
            <person name="Priest M."/>
            <person name="Raghuraman S."/>
            <person name="Rege F."/>
            <person name="Reyes R."/>
            <person name="Rise C."/>
            <person name="Rogov P."/>
            <person name="Ross K."/>
            <person name="Ryan E."/>
            <person name="Settipalli S."/>
            <person name="Shea T."/>
            <person name="Sherpa N."/>
            <person name="Shi L."/>
            <person name="Shih D."/>
            <person name="Sparrow T."/>
            <person name="Spaulding J."/>
            <person name="Stalker J."/>
            <person name="Stange-Thomann N."/>
            <person name="Stavropoulos S."/>
            <person name="Stone C."/>
            <person name="Strader C."/>
            <person name="Tesfaye S."/>
            <person name="Thomson T."/>
            <person name="Thoulutsang Y."/>
            <person name="Thoulutsang D."/>
            <person name="Topham K."/>
            <person name="Topping I."/>
            <person name="Tsamla T."/>
            <person name="Vassiliev H."/>
            <person name="Vo A."/>
            <person name="Wangchuk T."/>
            <person name="Wangdi T."/>
            <person name="Weiand M."/>
            <person name="Wilkinson J."/>
            <person name="Wilson A."/>
            <person name="Yadav S."/>
            <person name="Young G."/>
            <person name="Yu Q."/>
            <person name="Zembek L."/>
            <person name="Zhong D."/>
            <person name="Zimmer A."/>
            <person name="Zwirko Z."/>
            <person name="Jaffe D.B."/>
            <person name="Alvarez P."/>
            <person name="Brockman W."/>
            <person name="Butler J."/>
            <person name="Chin C."/>
            <person name="Gnerre S."/>
            <person name="Grabherr M."/>
            <person name="Kleber M."/>
            <person name="Mauceli E."/>
            <person name="MacCallum I."/>
        </authorList>
    </citation>
    <scope>NUCLEOTIDE SEQUENCE [LARGE SCALE GENOMIC DNA]</scope>
    <source>
        <strain evidence="3">Tucson 15010-1051.87</strain>
    </source>
</reference>
<protein>
    <submittedName>
        <fullName evidence="2">Uncharacterized protein, isoform A</fullName>
    </submittedName>
</protein>
<organism evidence="2 3">
    <name type="scientific">Drosophila virilis</name>
    <name type="common">Fruit fly</name>
    <dbReference type="NCBI Taxonomy" id="7244"/>
    <lineage>
        <taxon>Eukaryota</taxon>
        <taxon>Metazoa</taxon>
        <taxon>Ecdysozoa</taxon>
        <taxon>Arthropoda</taxon>
        <taxon>Hexapoda</taxon>
        <taxon>Insecta</taxon>
        <taxon>Pterygota</taxon>
        <taxon>Neoptera</taxon>
        <taxon>Endopterygota</taxon>
        <taxon>Diptera</taxon>
        <taxon>Brachycera</taxon>
        <taxon>Muscomorpha</taxon>
        <taxon>Ephydroidea</taxon>
        <taxon>Drosophilidae</taxon>
        <taxon>Drosophila</taxon>
    </lineage>
</organism>
<feature type="region of interest" description="Disordered" evidence="1">
    <location>
        <begin position="66"/>
        <end position="93"/>
    </location>
</feature>
<dbReference type="EMBL" id="CH940647">
    <property type="protein sequence ID" value="EDW68564.2"/>
    <property type="molecule type" value="Genomic_DNA"/>
</dbReference>
<dbReference type="KEGG" id="dvi:6623728"/>
<dbReference type="InParanoid" id="B4LI20"/>
<accession>B4LI20</accession>
<feature type="compositionally biased region" description="Polar residues" evidence="1">
    <location>
        <begin position="75"/>
        <end position="93"/>
    </location>
</feature>
<sequence length="102" mass="11644">MSFLPQAGRRYSRLPTPDSMLKLVQASENSMEESALEFYEKCNLTWRAQYTNPSLARLSIGTEFLPARSGKRQKSSQYTTNGDTDSENQQNGWSCLVNRCRI</sequence>
<proteinExistence type="predicted"/>
<dbReference type="eggNOG" id="ENOG502T88P">
    <property type="taxonomic scope" value="Eukaryota"/>
</dbReference>